<sequence>MHITTCEFVFPKDKKVKFSQQESTSDLPASLNGENLFSPNLSVDPSNLPTDLKGTIKDKKVDKGFIIESRRASSRVIKAPERFAEMSFNRPRITCKPASSKNDENIRPTGGRVEKKKLQSVVVVPATTKFKPMPTAFETELRDKKREAFKHESGYKNLLPTMKEKVDWFKSRYQYRVDQLMKKVSNDEVVGDGEVGNLNNLHEGFMKSIQDYNLASEAYWHFRRESYDIRQEIKAYTGSIEARPNCDRDKAKIGHQDSQSRGGDEDKFKH</sequence>
<feature type="compositionally biased region" description="Basic and acidic residues" evidence="1">
    <location>
        <begin position="244"/>
        <end position="255"/>
    </location>
</feature>
<dbReference type="AlphaFoldDB" id="A0A914QDB7"/>
<keyword evidence="2" id="KW-1185">Reference proteome</keyword>
<evidence type="ECO:0000256" key="1">
    <source>
        <dbReference type="SAM" id="MobiDB-lite"/>
    </source>
</evidence>
<proteinExistence type="predicted"/>
<evidence type="ECO:0000313" key="3">
    <source>
        <dbReference type="WBParaSite" id="PDA_v2.g29723.t1"/>
    </source>
</evidence>
<organism evidence="2 3">
    <name type="scientific">Panagrolaimus davidi</name>
    <dbReference type="NCBI Taxonomy" id="227884"/>
    <lineage>
        <taxon>Eukaryota</taxon>
        <taxon>Metazoa</taxon>
        <taxon>Ecdysozoa</taxon>
        <taxon>Nematoda</taxon>
        <taxon>Chromadorea</taxon>
        <taxon>Rhabditida</taxon>
        <taxon>Tylenchina</taxon>
        <taxon>Panagrolaimomorpha</taxon>
        <taxon>Panagrolaimoidea</taxon>
        <taxon>Panagrolaimidae</taxon>
        <taxon>Panagrolaimus</taxon>
    </lineage>
</organism>
<protein>
    <submittedName>
        <fullName evidence="3">Uncharacterized protein</fullName>
    </submittedName>
</protein>
<dbReference type="WBParaSite" id="PDA_v2.g29723.t1">
    <property type="protein sequence ID" value="PDA_v2.g29723.t1"/>
    <property type="gene ID" value="PDA_v2.g29723"/>
</dbReference>
<accession>A0A914QDB7</accession>
<name>A0A914QDB7_9BILA</name>
<evidence type="ECO:0000313" key="2">
    <source>
        <dbReference type="Proteomes" id="UP000887578"/>
    </source>
</evidence>
<feature type="region of interest" description="Disordered" evidence="1">
    <location>
        <begin position="244"/>
        <end position="270"/>
    </location>
</feature>
<reference evidence="3" key="1">
    <citation type="submission" date="2022-11" db="UniProtKB">
        <authorList>
            <consortium name="WormBaseParasite"/>
        </authorList>
    </citation>
    <scope>IDENTIFICATION</scope>
</reference>
<dbReference type="Proteomes" id="UP000887578">
    <property type="component" value="Unplaced"/>
</dbReference>